<name>A0A2P2IHU6_RHIMU</name>
<reference evidence="1" key="1">
    <citation type="submission" date="2018-02" db="EMBL/GenBank/DDBJ databases">
        <title>Rhizophora mucronata_Transcriptome.</title>
        <authorList>
            <person name="Meera S.P."/>
            <person name="Sreeshan A."/>
            <person name="Augustine A."/>
        </authorList>
    </citation>
    <scope>NUCLEOTIDE SEQUENCE</scope>
    <source>
        <tissue evidence="1">Leaf</tissue>
    </source>
</reference>
<protein>
    <submittedName>
        <fullName evidence="1">Uncharacterized protein</fullName>
    </submittedName>
</protein>
<evidence type="ECO:0000313" key="1">
    <source>
        <dbReference type="EMBL" id="MBW80768.1"/>
    </source>
</evidence>
<dbReference type="AlphaFoldDB" id="A0A2P2IHU6"/>
<sequence length="32" mass="3811">MNQFLKILFAVSSRKIVNPFFYFKLSKLTLCL</sequence>
<dbReference type="EMBL" id="GGEC01000285">
    <property type="protein sequence ID" value="MBW80768.1"/>
    <property type="molecule type" value="Transcribed_RNA"/>
</dbReference>
<organism evidence="1">
    <name type="scientific">Rhizophora mucronata</name>
    <name type="common">Asiatic mangrove</name>
    <dbReference type="NCBI Taxonomy" id="61149"/>
    <lineage>
        <taxon>Eukaryota</taxon>
        <taxon>Viridiplantae</taxon>
        <taxon>Streptophyta</taxon>
        <taxon>Embryophyta</taxon>
        <taxon>Tracheophyta</taxon>
        <taxon>Spermatophyta</taxon>
        <taxon>Magnoliopsida</taxon>
        <taxon>eudicotyledons</taxon>
        <taxon>Gunneridae</taxon>
        <taxon>Pentapetalae</taxon>
        <taxon>rosids</taxon>
        <taxon>fabids</taxon>
        <taxon>Malpighiales</taxon>
        <taxon>Rhizophoraceae</taxon>
        <taxon>Rhizophora</taxon>
    </lineage>
</organism>
<accession>A0A2P2IHU6</accession>
<proteinExistence type="predicted"/>